<keyword evidence="3" id="KW-0472">Membrane</keyword>
<dbReference type="AlphaFoldDB" id="A0AAD4BWZ6"/>
<dbReference type="GO" id="GO:0000139">
    <property type="term" value="C:Golgi membrane"/>
    <property type="evidence" value="ECO:0007669"/>
    <property type="project" value="InterPro"/>
</dbReference>
<gene>
    <name evidence="5" type="ORF">L210DRAFT_3760157</name>
</gene>
<comment type="caution">
    <text evidence="5">The sequence shown here is derived from an EMBL/GenBank/DDBJ whole genome shotgun (WGS) entry which is preliminary data.</text>
</comment>
<reference evidence="5" key="2">
    <citation type="journal article" date="2020" name="Nat. Commun.">
        <title>Large-scale genome sequencing of mycorrhizal fungi provides insights into the early evolution of symbiotic traits.</title>
        <authorList>
            <person name="Miyauchi S."/>
            <person name="Kiss E."/>
            <person name="Kuo A."/>
            <person name="Drula E."/>
            <person name="Kohler A."/>
            <person name="Sanchez-Garcia M."/>
            <person name="Morin E."/>
            <person name="Andreopoulos B."/>
            <person name="Barry K.W."/>
            <person name="Bonito G."/>
            <person name="Buee M."/>
            <person name="Carver A."/>
            <person name="Chen C."/>
            <person name="Cichocki N."/>
            <person name="Clum A."/>
            <person name="Culley D."/>
            <person name="Crous P.W."/>
            <person name="Fauchery L."/>
            <person name="Girlanda M."/>
            <person name="Hayes R.D."/>
            <person name="Keri Z."/>
            <person name="LaButti K."/>
            <person name="Lipzen A."/>
            <person name="Lombard V."/>
            <person name="Magnuson J."/>
            <person name="Maillard F."/>
            <person name="Murat C."/>
            <person name="Nolan M."/>
            <person name="Ohm R.A."/>
            <person name="Pangilinan J."/>
            <person name="Pereira M.F."/>
            <person name="Perotto S."/>
            <person name="Peter M."/>
            <person name="Pfister S."/>
            <person name="Riley R."/>
            <person name="Sitrit Y."/>
            <person name="Stielow J.B."/>
            <person name="Szollosi G."/>
            <person name="Zifcakova L."/>
            <person name="Stursova M."/>
            <person name="Spatafora J.W."/>
            <person name="Tedersoo L."/>
            <person name="Vaario L.M."/>
            <person name="Yamada A."/>
            <person name="Yan M."/>
            <person name="Wang P."/>
            <person name="Xu J."/>
            <person name="Bruns T."/>
            <person name="Baldrian P."/>
            <person name="Vilgalys R."/>
            <person name="Dunand C."/>
            <person name="Henrissat B."/>
            <person name="Grigoriev I.V."/>
            <person name="Hibbett D."/>
            <person name="Nagy L.G."/>
            <person name="Martin F.M."/>
        </authorList>
    </citation>
    <scope>NUCLEOTIDE SEQUENCE</scope>
    <source>
        <strain evidence="5">BED1</strain>
    </source>
</reference>
<accession>A0AAD4BWZ6</accession>
<keyword evidence="1" id="KW-0175">Coiled coil</keyword>
<proteinExistence type="predicted"/>
<evidence type="ECO:0000256" key="2">
    <source>
        <dbReference type="SAM" id="MobiDB-lite"/>
    </source>
</evidence>
<feature type="region of interest" description="Disordered" evidence="2">
    <location>
        <begin position="19"/>
        <end position="43"/>
    </location>
</feature>
<feature type="compositionally biased region" description="Low complexity" evidence="2">
    <location>
        <begin position="29"/>
        <end position="43"/>
    </location>
</feature>
<dbReference type="PANTHER" id="PTHR14043:SF2">
    <property type="entry name" value="HOMEOBOX PROTEIN CUT"/>
    <property type="match status" value="1"/>
</dbReference>
<feature type="region of interest" description="Disordered" evidence="2">
    <location>
        <begin position="106"/>
        <end position="139"/>
    </location>
</feature>
<keyword evidence="3" id="KW-0812">Transmembrane</keyword>
<dbReference type="InterPro" id="IPR012955">
    <property type="entry name" value="CASP_C"/>
</dbReference>
<evidence type="ECO:0000313" key="6">
    <source>
        <dbReference type="Proteomes" id="UP001194468"/>
    </source>
</evidence>
<feature type="domain" description="CASP C-terminal" evidence="4">
    <location>
        <begin position="25"/>
        <end position="213"/>
    </location>
</feature>
<name>A0AAD4BWZ6_BOLED</name>
<sequence>MGGTRVDDALAGLTLDLGLDNTKSKKGESSSSTTRSTPIPFTSSADTSILPIVTSQRDRFRARNAELKEVRTSTSTISELRSEIKSLQSDNLKLYEKVRYMQSYRETSSVSQLDPLPGSSRSHRTKKPRVGGVRDGGDEDEVELGKWRQRYEETMNPFEAFRGREATQAYTSLPLPERLLVTLTRAVLGHRRARLAFVSYATGLHLLVVWVVWSGWGCWGDGGSGVDGYVNVPRPF</sequence>
<evidence type="ECO:0000313" key="5">
    <source>
        <dbReference type="EMBL" id="KAF8441606.1"/>
    </source>
</evidence>
<keyword evidence="3" id="KW-1133">Transmembrane helix</keyword>
<evidence type="ECO:0000259" key="4">
    <source>
        <dbReference type="Pfam" id="PF08172"/>
    </source>
</evidence>
<dbReference type="Proteomes" id="UP001194468">
    <property type="component" value="Unassembled WGS sequence"/>
</dbReference>
<protein>
    <submittedName>
        <fullName evidence="5">CASP C terminal-domain-containing protein</fullName>
    </submittedName>
</protein>
<evidence type="ECO:0000256" key="1">
    <source>
        <dbReference type="ARBA" id="ARBA00023054"/>
    </source>
</evidence>
<dbReference type="Pfam" id="PF08172">
    <property type="entry name" value="CASP_C"/>
    <property type="match status" value="1"/>
</dbReference>
<organism evidence="5 6">
    <name type="scientific">Boletus edulis BED1</name>
    <dbReference type="NCBI Taxonomy" id="1328754"/>
    <lineage>
        <taxon>Eukaryota</taxon>
        <taxon>Fungi</taxon>
        <taxon>Dikarya</taxon>
        <taxon>Basidiomycota</taxon>
        <taxon>Agaricomycotina</taxon>
        <taxon>Agaricomycetes</taxon>
        <taxon>Agaricomycetidae</taxon>
        <taxon>Boletales</taxon>
        <taxon>Boletineae</taxon>
        <taxon>Boletaceae</taxon>
        <taxon>Boletoideae</taxon>
        <taxon>Boletus</taxon>
    </lineage>
</organism>
<dbReference type="EMBL" id="WHUW01000010">
    <property type="protein sequence ID" value="KAF8441606.1"/>
    <property type="molecule type" value="Genomic_DNA"/>
</dbReference>
<dbReference type="PANTHER" id="PTHR14043">
    <property type="entry name" value="CCAAT DISPLACEMENT PROTEIN-RELATED"/>
    <property type="match status" value="1"/>
</dbReference>
<feature type="transmembrane region" description="Helical" evidence="3">
    <location>
        <begin position="195"/>
        <end position="213"/>
    </location>
</feature>
<evidence type="ECO:0000256" key="3">
    <source>
        <dbReference type="SAM" id="Phobius"/>
    </source>
</evidence>
<keyword evidence="6" id="KW-1185">Reference proteome</keyword>
<dbReference type="GO" id="GO:0006891">
    <property type="term" value="P:intra-Golgi vesicle-mediated transport"/>
    <property type="evidence" value="ECO:0007669"/>
    <property type="project" value="InterPro"/>
</dbReference>
<reference evidence="5" key="1">
    <citation type="submission" date="2019-10" db="EMBL/GenBank/DDBJ databases">
        <authorList>
            <consortium name="DOE Joint Genome Institute"/>
            <person name="Kuo A."/>
            <person name="Miyauchi S."/>
            <person name="Kiss E."/>
            <person name="Drula E."/>
            <person name="Kohler A."/>
            <person name="Sanchez-Garcia M."/>
            <person name="Andreopoulos B."/>
            <person name="Barry K.W."/>
            <person name="Bonito G."/>
            <person name="Buee M."/>
            <person name="Carver A."/>
            <person name="Chen C."/>
            <person name="Cichocki N."/>
            <person name="Clum A."/>
            <person name="Culley D."/>
            <person name="Crous P.W."/>
            <person name="Fauchery L."/>
            <person name="Girlanda M."/>
            <person name="Hayes R."/>
            <person name="Keri Z."/>
            <person name="LaButti K."/>
            <person name="Lipzen A."/>
            <person name="Lombard V."/>
            <person name="Magnuson J."/>
            <person name="Maillard F."/>
            <person name="Morin E."/>
            <person name="Murat C."/>
            <person name="Nolan M."/>
            <person name="Ohm R."/>
            <person name="Pangilinan J."/>
            <person name="Pereira M."/>
            <person name="Perotto S."/>
            <person name="Peter M."/>
            <person name="Riley R."/>
            <person name="Sitrit Y."/>
            <person name="Stielow B."/>
            <person name="Szollosi G."/>
            <person name="Zifcakova L."/>
            <person name="Stursova M."/>
            <person name="Spatafora J.W."/>
            <person name="Tedersoo L."/>
            <person name="Vaario L.-M."/>
            <person name="Yamada A."/>
            <person name="Yan M."/>
            <person name="Wang P."/>
            <person name="Xu J."/>
            <person name="Bruns T."/>
            <person name="Baldrian P."/>
            <person name="Vilgalys R."/>
            <person name="Henrissat B."/>
            <person name="Grigoriev I.V."/>
            <person name="Hibbett D."/>
            <person name="Nagy L.G."/>
            <person name="Martin F.M."/>
        </authorList>
    </citation>
    <scope>NUCLEOTIDE SEQUENCE</scope>
    <source>
        <strain evidence="5">BED1</strain>
    </source>
</reference>